<reference evidence="2" key="1">
    <citation type="submission" date="2022-10" db="EMBL/GenBank/DDBJ databases">
        <title>Description of microaerobic benzene degrading bacteria.</title>
        <authorList>
            <person name="Bedics A."/>
            <person name="Tancsics A."/>
            <person name="Banerjee S."/>
        </authorList>
    </citation>
    <scope>NUCLEOTIDE SEQUENCE</scope>
    <source>
        <strain evidence="2">D2M1</strain>
    </source>
</reference>
<protein>
    <submittedName>
        <fullName evidence="2">Cytochrome oxidase small assembly protein</fullName>
    </submittedName>
</protein>
<name>A0ABT5S2N7_9BURK</name>
<proteinExistence type="predicted"/>
<evidence type="ECO:0000256" key="1">
    <source>
        <dbReference type="SAM" id="Phobius"/>
    </source>
</evidence>
<dbReference type="EMBL" id="JAPCKI010000012">
    <property type="protein sequence ID" value="MDD2179408.1"/>
    <property type="molecule type" value="Genomic_DNA"/>
</dbReference>
<comment type="caution">
    <text evidence="2">The sequence shown here is derived from an EMBL/GenBank/DDBJ whole genome shotgun (WGS) entry which is preliminary data.</text>
</comment>
<dbReference type="Proteomes" id="UP001148932">
    <property type="component" value="Unassembled WGS sequence"/>
</dbReference>
<organism evidence="2 3">
    <name type="scientific">Acidovorax benzenivorans</name>
    <dbReference type="NCBI Taxonomy" id="2987520"/>
    <lineage>
        <taxon>Bacteria</taxon>
        <taxon>Pseudomonadati</taxon>
        <taxon>Pseudomonadota</taxon>
        <taxon>Betaproteobacteria</taxon>
        <taxon>Burkholderiales</taxon>
        <taxon>Comamonadaceae</taxon>
        <taxon>Acidovorax</taxon>
    </lineage>
</organism>
<sequence>MTPEQKKSNLRLALILASVAVVFFVGFMVKVVMLSR</sequence>
<evidence type="ECO:0000313" key="2">
    <source>
        <dbReference type="EMBL" id="MDD2179408.1"/>
    </source>
</evidence>
<gene>
    <name evidence="2" type="ORF">OIN59_18375</name>
</gene>
<feature type="transmembrane region" description="Helical" evidence="1">
    <location>
        <begin position="12"/>
        <end position="33"/>
    </location>
</feature>
<dbReference type="NCBIfam" id="NF038351">
    <property type="entry name" value="cyt_ox_assem_30"/>
    <property type="match status" value="1"/>
</dbReference>
<keyword evidence="1" id="KW-0812">Transmembrane</keyword>
<keyword evidence="1" id="KW-1133">Transmembrane helix</keyword>
<evidence type="ECO:0000313" key="3">
    <source>
        <dbReference type="Proteomes" id="UP001148932"/>
    </source>
</evidence>
<dbReference type="InterPro" id="IPR047811">
    <property type="entry name" value="CytC_ox_assmbl_put"/>
</dbReference>
<keyword evidence="3" id="KW-1185">Reference proteome</keyword>
<accession>A0ABT5S2N7</accession>
<keyword evidence="1" id="KW-0472">Membrane</keyword>
<dbReference type="RefSeq" id="WP_274112540.1">
    <property type="nucleotide sequence ID" value="NZ_JAPCKI010000012.1"/>
</dbReference>